<dbReference type="InterPro" id="IPR050706">
    <property type="entry name" value="Cyclic-di-GMP_PDE-like"/>
</dbReference>
<dbReference type="InterPro" id="IPR001633">
    <property type="entry name" value="EAL_dom"/>
</dbReference>
<dbReference type="RefSeq" id="WP_252953675.1">
    <property type="nucleotide sequence ID" value="NZ_JAFIRR010000076.1"/>
</dbReference>
<gene>
    <name evidence="2" type="ORF">JYK14_12865</name>
</gene>
<reference evidence="2 3" key="1">
    <citation type="submission" date="2021-12" db="EMBL/GenBank/DDBJ databases">
        <title>Siccirubricoccus leaddurans sp. nov., a high concentration Zn2+ tolerance bacterium.</title>
        <authorList>
            <person name="Cao Y."/>
        </authorList>
    </citation>
    <scope>NUCLEOTIDE SEQUENCE [LARGE SCALE GENOMIC DNA]</scope>
    <source>
        <strain evidence="2 3">KC 17139</strain>
    </source>
</reference>
<dbReference type="SMART" id="SM00052">
    <property type="entry name" value="EAL"/>
    <property type="match status" value="1"/>
</dbReference>
<accession>A0ABT1D625</accession>
<name>A0ABT1D625_9PROT</name>
<proteinExistence type="predicted"/>
<keyword evidence="3" id="KW-1185">Reference proteome</keyword>
<sequence length="347" mass="36644">MVVESGREALARIAAPGVAPRHLVCDPLAAGADWPNLLALLRDPGAPTGLVVVSSSPDRGNLPGDVVVLPADPLRLAAALLARPASASALPDAAAAALEASLARGEIAVRFQPVVSLRDRRPILVEALARWHLPDAPVRPDAFVALAERAGLARKLSIAVASRAGAELARLAPGFPALGLSLNLPLALLLQPDLVAWLGRAMAGTGFGPGRLFLELTETTEVRDRRLLLRALQRLNAAGYRVLLDDLALGDGREGLLALPFAGFKLDRSLVERLPREAAVRHAVRRLIGLARRRGQMVIAEGVGELGHWSLLRGLGLDSAQGFGIGRPLPASALPTWLAGWRGYRRG</sequence>
<dbReference type="PANTHER" id="PTHR33121:SF79">
    <property type="entry name" value="CYCLIC DI-GMP PHOSPHODIESTERASE PDED-RELATED"/>
    <property type="match status" value="1"/>
</dbReference>
<evidence type="ECO:0000313" key="3">
    <source>
        <dbReference type="Proteomes" id="UP001523392"/>
    </source>
</evidence>
<dbReference type="SUPFAM" id="SSF141868">
    <property type="entry name" value="EAL domain-like"/>
    <property type="match status" value="1"/>
</dbReference>
<dbReference type="Gene3D" id="3.20.20.450">
    <property type="entry name" value="EAL domain"/>
    <property type="match status" value="1"/>
</dbReference>
<dbReference type="PROSITE" id="PS50883">
    <property type="entry name" value="EAL"/>
    <property type="match status" value="1"/>
</dbReference>
<dbReference type="InterPro" id="IPR035919">
    <property type="entry name" value="EAL_sf"/>
</dbReference>
<dbReference type="CDD" id="cd01948">
    <property type="entry name" value="EAL"/>
    <property type="match status" value="1"/>
</dbReference>
<comment type="caution">
    <text evidence="2">The sequence shown here is derived from an EMBL/GenBank/DDBJ whole genome shotgun (WGS) entry which is preliminary data.</text>
</comment>
<protein>
    <submittedName>
        <fullName evidence="2">EAL domain-containing protein</fullName>
    </submittedName>
</protein>
<dbReference type="Pfam" id="PF00563">
    <property type="entry name" value="EAL"/>
    <property type="match status" value="1"/>
</dbReference>
<dbReference type="PANTHER" id="PTHR33121">
    <property type="entry name" value="CYCLIC DI-GMP PHOSPHODIESTERASE PDEF"/>
    <property type="match status" value="1"/>
</dbReference>
<evidence type="ECO:0000313" key="2">
    <source>
        <dbReference type="EMBL" id="MCO6417047.1"/>
    </source>
</evidence>
<organism evidence="2 3">
    <name type="scientific">Siccirubricoccus soli</name>
    <dbReference type="NCBI Taxonomy" id="2899147"/>
    <lineage>
        <taxon>Bacteria</taxon>
        <taxon>Pseudomonadati</taxon>
        <taxon>Pseudomonadota</taxon>
        <taxon>Alphaproteobacteria</taxon>
        <taxon>Acetobacterales</taxon>
        <taxon>Roseomonadaceae</taxon>
        <taxon>Siccirubricoccus</taxon>
    </lineage>
</organism>
<dbReference type="EMBL" id="JAFIRR010000076">
    <property type="protein sequence ID" value="MCO6417047.1"/>
    <property type="molecule type" value="Genomic_DNA"/>
</dbReference>
<evidence type="ECO:0000259" key="1">
    <source>
        <dbReference type="PROSITE" id="PS50883"/>
    </source>
</evidence>
<dbReference type="Proteomes" id="UP001523392">
    <property type="component" value="Unassembled WGS sequence"/>
</dbReference>
<feature type="domain" description="EAL" evidence="1">
    <location>
        <begin position="91"/>
        <end position="342"/>
    </location>
</feature>